<dbReference type="GO" id="GO:0004523">
    <property type="term" value="F:RNA-DNA hybrid ribonuclease activity"/>
    <property type="evidence" value="ECO:0007669"/>
    <property type="project" value="InterPro"/>
</dbReference>
<dbReference type="AlphaFoldDB" id="A0A7J8MQC1"/>
<feature type="domain" description="RNase H type-1" evidence="1">
    <location>
        <begin position="26"/>
        <end position="96"/>
    </location>
</feature>
<name>A0A7J8MQC1_9ROSI</name>
<comment type="caution">
    <text evidence="2">The sequence shown here is derived from an EMBL/GenBank/DDBJ whole genome shotgun (WGS) entry which is preliminary data.</text>
</comment>
<proteinExistence type="predicted"/>
<keyword evidence="3" id="KW-1185">Reference proteome</keyword>
<evidence type="ECO:0000313" key="3">
    <source>
        <dbReference type="Proteomes" id="UP000593572"/>
    </source>
</evidence>
<protein>
    <recommendedName>
        <fullName evidence="1">RNase H type-1 domain-containing protein</fullName>
    </recommendedName>
</protein>
<reference evidence="2 3" key="1">
    <citation type="journal article" date="2019" name="Genome Biol. Evol.">
        <title>Insights into the evolution of the New World diploid cottons (Gossypium, subgenus Houzingenia) based on genome sequencing.</title>
        <authorList>
            <person name="Grover C.E."/>
            <person name="Arick M.A. 2nd"/>
            <person name="Thrash A."/>
            <person name="Conover J.L."/>
            <person name="Sanders W.S."/>
            <person name="Peterson D.G."/>
            <person name="Frelichowski J.E."/>
            <person name="Scheffler J.A."/>
            <person name="Scheffler B.E."/>
            <person name="Wendel J.F."/>
        </authorList>
    </citation>
    <scope>NUCLEOTIDE SEQUENCE [LARGE SCALE GENOMIC DNA]</scope>
    <source>
        <strain evidence="2">157</strain>
        <tissue evidence="2">Leaf</tissue>
    </source>
</reference>
<dbReference type="Pfam" id="PF13456">
    <property type="entry name" value="RVT_3"/>
    <property type="match status" value="1"/>
</dbReference>
<sequence length="106" mass="11750">PKSGCYKESIKATGRLNILKAVLSQSIKAVGRLNILKVVLELDCAILVNRINRKGRDITIIGQCMDKARMKLGSFSSVDVKWAPRCCNKAAGFICNFVQKKLFMGF</sequence>
<gene>
    <name evidence="2" type="ORF">Golob_011700</name>
</gene>
<dbReference type="InterPro" id="IPR002156">
    <property type="entry name" value="RNaseH_domain"/>
</dbReference>
<dbReference type="Proteomes" id="UP000593572">
    <property type="component" value="Unassembled WGS sequence"/>
</dbReference>
<evidence type="ECO:0000259" key="1">
    <source>
        <dbReference type="Pfam" id="PF13456"/>
    </source>
</evidence>
<dbReference type="EMBL" id="JABEZX010000009">
    <property type="protein sequence ID" value="MBA0566927.1"/>
    <property type="molecule type" value="Genomic_DNA"/>
</dbReference>
<organism evidence="2 3">
    <name type="scientific">Gossypium lobatum</name>
    <dbReference type="NCBI Taxonomy" id="34289"/>
    <lineage>
        <taxon>Eukaryota</taxon>
        <taxon>Viridiplantae</taxon>
        <taxon>Streptophyta</taxon>
        <taxon>Embryophyta</taxon>
        <taxon>Tracheophyta</taxon>
        <taxon>Spermatophyta</taxon>
        <taxon>Magnoliopsida</taxon>
        <taxon>eudicotyledons</taxon>
        <taxon>Gunneridae</taxon>
        <taxon>Pentapetalae</taxon>
        <taxon>rosids</taxon>
        <taxon>malvids</taxon>
        <taxon>Malvales</taxon>
        <taxon>Malvaceae</taxon>
        <taxon>Malvoideae</taxon>
        <taxon>Gossypium</taxon>
    </lineage>
</organism>
<dbReference type="GO" id="GO:0003676">
    <property type="term" value="F:nucleic acid binding"/>
    <property type="evidence" value="ECO:0007669"/>
    <property type="project" value="InterPro"/>
</dbReference>
<evidence type="ECO:0000313" key="2">
    <source>
        <dbReference type="EMBL" id="MBA0566927.1"/>
    </source>
</evidence>
<feature type="non-terminal residue" evidence="2">
    <location>
        <position position="1"/>
    </location>
</feature>
<accession>A0A7J8MQC1</accession>